<dbReference type="SUPFAM" id="SSF54427">
    <property type="entry name" value="NTF2-like"/>
    <property type="match status" value="1"/>
</dbReference>
<proteinExistence type="predicted"/>
<dbReference type="AlphaFoldDB" id="A0A2K8SFT0"/>
<evidence type="ECO:0000313" key="1">
    <source>
        <dbReference type="EMBL" id="AUB34321.1"/>
    </source>
</evidence>
<accession>A0A2K8SFT0</accession>
<dbReference type="OrthoDB" id="507769at2"/>
<protein>
    <recommendedName>
        <fullName evidence="3">Nuclear transport factor 2 family protein</fullName>
    </recommendedName>
</protein>
<dbReference type="Proteomes" id="UP000232003">
    <property type="component" value="Chromosome"/>
</dbReference>
<keyword evidence="2" id="KW-1185">Reference proteome</keyword>
<dbReference type="EMBL" id="CP024785">
    <property type="protein sequence ID" value="AUB34321.1"/>
    <property type="molecule type" value="Genomic_DNA"/>
</dbReference>
<evidence type="ECO:0000313" key="2">
    <source>
        <dbReference type="Proteomes" id="UP000232003"/>
    </source>
</evidence>
<reference evidence="1 2" key="1">
    <citation type="submission" date="2017-11" db="EMBL/GenBank/DDBJ databases">
        <title>Complete genome of a free-living desiccation-tolerant cyanobacterium and its photosynthetic adaptation to extreme terrestrial habitat.</title>
        <authorList>
            <person name="Shang J."/>
        </authorList>
    </citation>
    <scope>NUCLEOTIDE SEQUENCE [LARGE SCALE GENOMIC DNA]</scope>
    <source>
        <strain evidence="1 2">CCNUN1</strain>
    </source>
</reference>
<gene>
    <name evidence="1" type="ORF">COO91_00141</name>
</gene>
<dbReference type="KEGG" id="nfl:COO91_00141"/>
<organism evidence="1 2">
    <name type="scientific">Nostoc flagelliforme CCNUN1</name>
    <dbReference type="NCBI Taxonomy" id="2038116"/>
    <lineage>
        <taxon>Bacteria</taxon>
        <taxon>Bacillati</taxon>
        <taxon>Cyanobacteriota</taxon>
        <taxon>Cyanophyceae</taxon>
        <taxon>Nostocales</taxon>
        <taxon>Nostocaceae</taxon>
        <taxon>Nostoc</taxon>
    </lineage>
</organism>
<dbReference type="RefSeq" id="WP_100896962.1">
    <property type="nucleotide sequence ID" value="NZ_CAWNNC010000001.1"/>
</dbReference>
<name>A0A2K8SFT0_9NOSO</name>
<sequence>MTNIITALGRRQLRFPASIWLVSFLLTLGLTSGWQRTQATTPQQLAQAGTAQNVPADLKNLLTQVDAAASRGDVKGVLQFYSPNFTHGDGLNLQTLEKSLNSLWQRYPKLQYSTKLLSSKPEGSAIIAETETKITGLPSGNSNNLALNATIKSRQRIVGGKIVRQDILSERTQLTSGSKPPQIDMKLPEQVKVGQKYNFDAIVQEPLGDDFLLGAALEEPIQADKFFNPTSVDLQLLTSGGLFKTGQAPSTPGSQWVSAVILRGNGMTMVTQRLQVVKK</sequence>
<evidence type="ECO:0008006" key="3">
    <source>
        <dbReference type="Google" id="ProtNLM"/>
    </source>
</evidence>
<dbReference type="InterPro" id="IPR032710">
    <property type="entry name" value="NTF2-like_dom_sf"/>
</dbReference>